<organism evidence="2 3">
    <name type="scientific">Candidatus Buchananbacteria bacterium CG10_big_fil_rev_8_21_14_0_10_42_9</name>
    <dbReference type="NCBI Taxonomy" id="1974526"/>
    <lineage>
        <taxon>Bacteria</taxon>
        <taxon>Candidatus Buchananiibacteriota</taxon>
    </lineage>
</organism>
<keyword evidence="1" id="KW-1133">Transmembrane helix</keyword>
<comment type="caution">
    <text evidence="2">The sequence shown here is derived from an EMBL/GenBank/DDBJ whole genome shotgun (WGS) entry which is preliminary data.</text>
</comment>
<name>A0A2H0W1H2_9BACT</name>
<evidence type="ECO:0000256" key="1">
    <source>
        <dbReference type="SAM" id="Phobius"/>
    </source>
</evidence>
<accession>A0A2H0W1H2</accession>
<sequence length="79" mass="9119">MLSNKLKIKKLKSLSYKKLIYPVIFLIVIFIIIFSFLLTLKFLNDQLTEAFSVNEGELSGQIFTYNADIYGKILNRLGL</sequence>
<dbReference type="AlphaFoldDB" id="A0A2H0W1H2"/>
<protein>
    <submittedName>
        <fullName evidence="2">Uncharacterized protein</fullName>
    </submittedName>
</protein>
<keyword evidence="1" id="KW-0812">Transmembrane</keyword>
<feature type="transmembrane region" description="Helical" evidence="1">
    <location>
        <begin position="20"/>
        <end position="43"/>
    </location>
</feature>
<dbReference type="Proteomes" id="UP000230935">
    <property type="component" value="Unassembled WGS sequence"/>
</dbReference>
<reference evidence="3" key="1">
    <citation type="submission" date="2017-09" db="EMBL/GenBank/DDBJ databases">
        <title>Depth-based differentiation of microbial function through sediment-hosted aquifers and enrichment of novel symbionts in the deep terrestrial subsurface.</title>
        <authorList>
            <person name="Probst A.J."/>
            <person name="Ladd B."/>
            <person name="Jarett J.K."/>
            <person name="Geller-Mcgrath D.E."/>
            <person name="Sieber C.M.K."/>
            <person name="Emerson J.B."/>
            <person name="Anantharaman K."/>
            <person name="Thomas B.C."/>
            <person name="Malmstrom R."/>
            <person name="Stieglmeier M."/>
            <person name="Klingl A."/>
            <person name="Woyke T."/>
            <person name="Ryan C.M."/>
            <person name="Banfield J.F."/>
        </authorList>
    </citation>
    <scope>NUCLEOTIDE SEQUENCE [LARGE SCALE GENOMIC DNA]</scope>
</reference>
<evidence type="ECO:0000313" key="3">
    <source>
        <dbReference type="Proteomes" id="UP000230935"/>
    </source>
</evidence>
<gene>
    <name evidence="2" type="ORF">COT81_02325</name>
</gene>
<proteinExistence type="predicted"/>
<evidence type="ECO:0000313" key="2">
    <source>
        <dbReference type="EMBL" id="PIS05225.1"/>
    </source>
</evidence>
<keyword evidence="1" id="KW-0472">Membrane</keyword>
<dbReference type="EMBL" id="PEZZ01000016">
    <property type="protein sequence ID" value="PIS05225.1"/>
    <property type="molecule type" value="Genomic_DNA"/>
</dbReference>